<evidence type="ECO:0000256" key="6">
    <source>
        <dbReference type="ARBA" id="ARBA00023136"/>
    </source>
</evidence>
<feature type="transmembrane region" description="Helical" evidence="7">
    <location>
        <begin position="52"/>
        <end position="76"/>
    </location>
</feature>
<evidence type="ECO:0000256" key="4">
    <source>
        <dbReference type="ARBA" id="ARBA00022970"/>
    </source>
</evidence>
<proteinExistence type="predicted"/>
<evidence type="ECO:0000313" key="9">
    <source>
        <dbReference type="EMBL" id="MCU7377096.1"/>
    </source>
</evidence>
<keyword evidence="6 7" id="KW-0472">Membrane</keyword>
<evidence type="ECO:0000313" key="10">
    <source>
        <dbReference type="Proteomes" id="UP001065549"/>
    </source>
</evidence>
<feature type="transmembrane region" description="Helical" evidence="7">
    <location>
        <begin position="350"/>
        <end position="368"/>
    </location>
</feature>
<dbReference type="InterPro" id="IPR004841">
    <property type="entry name" value="AA-permease/SLC12A_dom"/>
</dbReference>
<dbReference type="GO" id="GO:0016020">
    <property type="term" value="C:membrane"/>
    <property type="evidence" value="ECO:0007669"/>
    <property type="project" value="UniProtKB-SubCell"/>
</dbReference>
<keyword evidence="5 7" id="KW-1133">Transmembrane helix</keyword>
<dbReference type="RefSeq" id="WP_148397954.1">
    <property type="nucleotide sequence ID" value="NZ_JAJAGH010000005.1"/>
</dbReference>
<feature type="transmembrane region" description="Helical" evidence="7">
    <location>
        <begin position="425"/>
        <end position="444"/>
    </location>
</feature>
<feature type="transmembrane region" description="Helical" evidence="7">
    <location>
        <begin position="259"/>
        <end position="276"/>
    </location>
</feature>
<keyword evidence="2" id="KW-0813">Transport</keyword>
<feature type="transmembrane region" description="Helical" evidence="7">
    <location>
        <begin position="380"/>
        <end position="404"/>
    </location>
</feature>
<protein>
    <submittedName>
        <fullName evidence="9">Amino acid permease</fullName>
    </submittedName>
</protein>
<accession>A0A9J6QHW0</accession>
<feature type="transmembrane region" description="Helical" evidence="7">
    <location>
        <begin position="169"/>
        <end position="188"/>
    </location>
</feature>
<feature type="transmembrane region" description="Helical" evidence="7">
    <location>
        <begin position="450"/>
        <end position="468"/>
    </location>
</feature>
<evidence type="ECO:0000256" key="3">
    <source>
        <dbReference type="ARBA" id="ARBA00022692"/>
    </source>
</evidence>
<dbReference type="GO" id="GO:0006865">
    <property type="term" value="P:amino acid transport"/>
    <property type="evidence" value="ECO:0007669"/>
    <property type="project" value="UniProtKB-KW"/>
</dbReference>
<feature type="transmembrane region" description="Helical" evidence="7">
    <location>
        <begin position="25"/>
        <end position="46"/>
    </location>
</feature>
<keyword evidence="10" id="KW-1185">Reference proteome</keyword>
<dbReference type="Proteomes" id="UP001065549">
    <property type="component" value="Unassembled WGS sequence"/>
</dbReference>
<dbReference type="Pfam" id="PF00324">
    <property type="entry name" value="AA_permease"/>
    <property type="match status" value="1"/>
</dbReference>
<keyword evidence="4" id="KW-0029">Amino-acid transport</keyword>
<evidence type="ECO:0000259" key="8">
    <source>
        <dbReference type="Pfam" id="PF00324"/>
    </source>
</evidence>
<gene>
    <name evidence="9" type="ORF">OBO34_01870</name>
</gene>
<dbReference type="Gene3D" id="1.20.1740.10">
    <property type="entry name" value="Amino acid/polyamine transporter I"/>
    <property type="match status" value="1"/>
</dbReference>
<dbReference type="PIRSF" id="PIRSF006060">
    <property type="entry name" value="AA_transporter"/>
    <property type="match status" value="1"/>
</dbReference>
<feature type="transmembrane region" description="Helical" evidence="7">
    <location>
        <begin position="296"/>
        <end position="318"/>
    </location>
</feature>
<dbReference type="GO" id="GO:0055085">
    <property type="term" value="P:transmembrane transport"/>
    <property type="evidence" value="ECO:0007669"/>
    <property type="project" value="InterPro"/>
</dbReference>
<organism evidence="9 10">
    <name type="scientific">Hominibacterium faecale</name>
    <dbReference type="NCBI Taxonomy" id="2839743"/>
    <lineage>
        <taxon>Bacteria</taxon>
        <taxon>Bacillati</taxon>
        <taxon>Bacillota</taxon>
        <taxon>Clostridia</taxon>
        <taxon>Peptostreptococcales</taxon>
        <taxon>Anaerovoracaceae</taxon>
        <taxon>Hominibacterium</taxon>
    </lineage>
</organism>
<dbReference type="EMBL" id="JAOSHN010000001">
    <property type="protein sequence ID" value="MCU7377096.1"/>
    <property type="molecule type" value="Genomic_DNA"/>
</dbReference>
<dbReference type="AlphaFoldDB" id="A0A9J6QHW0"/>
<evidence type="ECO:0000256" key="5">
    <source>
        <dbReference type="ARBA" id="ARBA00022989"/>
    </source>
</evidence>
<dbReference type="PANTHER" id="PTHR43495:SF5">
    <property type="entry name" value="GAMMA-AMINOBUTYRIC ACID PERMEASE"/>
    <property type="match status" value="1"/>
</dbReference>
<dbReference type="PANTHER" id="PTHR43495">
    <property type="entry name" value="GABA PERMEASE"/>
    <property type="match status" value="1"/>
</dbReference>
<keyword evidence="3 7" id="KW-0812">Transmembrane</keyword>
<comment type="subcellular location">
    <subcellularLocation>
        <location evidence="1">Membrane</location>
        <topology evidence="1">Multi-pass membrane protein</topology>
    </subcellularLocation>
</comment>
<sequence length="505" mass="54777">MLEEKKVIAEKDAPELQRGIKGWQVTFIGLGGVIGSCYFLGLGLTIQTMGPAVIIGFGIVGVIIYAVMVAYAELLVNLPRKGSFVSYTKEFLGPQWSIGMGWAFWCNWVAYVPSEAVAMATVLQYLTGSTSVTFYIATAVGAMAAITVINSCAVNIFAKIESGLAITKVIIIILFVILAFGIWVGLWGSDEFLGGKINFGGDISFAESMFPKGALIVFTQMTLVLVTCQGTEIVGLAAAESQDPERSVPKACRSVTWRLLGLYIIPIILVLLIYPWDLANDSNPVFADIMNRYDMGFFGTVMSAVVFVAAFSCANTGFYGTVRAMYGLACEGLAPKFLTKLTKNGNPRNCVWFTLACMWVVLVLGLISELTGALETLYGSLLSISGFTGTLAWIGICLSQVVMRRRLRARGYDPRVCLKAKVSDWLEWLPFAGACVQVIALVMLVIEDQLVFGIALAAVVVPMLVRWINVKRGTARDVVMVSEGEKSFDETFPDLTKKGTGKDLA</sequence>
<evidence type="ECO:0000256" key="7">
    <source>
        <dbReference type="SAM" id="Phobius"/>
    </source>
</evidence>
<comment type="caution">
    <text evidence="9">The sequence shown here is derived from an EMBL/GenBank/DDBJ whole genome shotgun (WGS) entry which is preliminary data.</text>
</comment>
<feature type="transmembrane region" description="Helical" evidence="7">
    <location>
        <begin position="214"/>
        <end position="238"/>
    </location>
</feature>
<feature type="transmembrane region" description="Helical" evidence="7">
    <location>
        <begin position="134"/>
        <end position="157"/>
    </location>
</feature>
<reference evidence="9" key="1">
    <citation type="submission" date="2022-09" db="EMBL/GenBank/DDBJ databases">
        <title>Culturomic study of gut microbiota in children with autism spectrum disorder.</title>
        <authorList>
            <person name="Efimov B.A."/>
            <person name="Chaplin A.V."/>
            <person name="Sokolova S.R."/>
            <person name="Pikina A.P."/>
            <person name="Korzhanova M."/>
            <person name="Belova V."/>
            <person name="Korostin D."/>
        </authorList>
    </citation>
    <scope>NUCLEOTIDE SEQUENCE</scope>
    <source>
        <strain evidence="9">ASD5510</strain>
    </source>
</reference>
<evidence type="ECO:0000256" key="1">
    <source>
        <dbReference type="ARBA" id="ARBA00004141"/>
    </source>
</evidence>
<evidence type="ECO:0000256" key="2">
    <source>
        <dbReference type="ARBA" id="ARBA00022448"/>
    </source>
</evidence>
<name>A0A9J6QHW0_9FIRM</name>
<feature type="domain" description="Amino acid permease/ SLC12A" evidence="8">
    <location>
        <begin position="25"/>
        <end position="439"/>
    </location>
</feature>